<dbReference type="SUPFAM" id="SSF160920">
    <property type="entry name" value="PSTPO5379-like"/>
    <property type="match status" value="1"/>
</dbReference>
<dbReference type="EC" id="4.2.1.-" evidence="3"/>
<dbReference type="PANTHER" id="PTHR32022">
    <property type="entry name" value="D-GLUTAMATE CYCLASE, MITOCHONDRIAL"/>
    <property type="match status" value="1"/>
</dbReference>
<keyword evidence="5" id="KW-1185">Reference proteome</keyword>
<dbReference type="HAMAP" id="MF_01830">
    <property type="entry name" value="Hydro_lyase"/>
    <property type="match status" value="1"/>
</dbReference>
<dbReference type="Pfam" id="PF07286">
    <property type="entry name" value="D-Glu_cyclase"/>
    <property type="match status" value="1"/>
</dbReference>
<sequence length="289" mass="30463">MPVSMTLEPSAAVEDGLRDLSPVALRRLIREGRFTGATTGLAPGALQGNLAILPSSHAGDFLRFCQKNPKPCPIIGVSEPGDPRIPALGADLDIRTDLPGYRVFHAGEEGYRSVTDLGAVWRDDLVTFVLGCSFSFEDAIARAGIPLRHMDAGRNVPMYATSIETAPSGPFHGPVVVSMRAFRPADAIQAVLLSDRYRLAHGAPVHFGDPAAIGIKDLAKPDFGDPPVLEPGDVPVFWACGVTPQLALRNAAPDLAITHEPGLMLVSDLSADAAEFSIGGVRPAGMSSN</sequence>
<dbReference type="AlphaFoldDB" id="A0A838XV36"/>
<evidence type="ECO:0000256" key="3">
    <source>
        <dbReference type="HAMAP-Rule" id="MF_01830"/>
    </source>
</evidence>
<comment type="similarity">
    <text evidence="1 3">Belongs to the D-glutamate cyclase family.</text>
</comment>
<protein>
    <recommendedName>
        <fullName evidence="3">Putative hydro-lyase H1W37_12495</fullName>
        <ecNumber evidence="3">4.2.1.-</ecNumber>
    </recommendedName>
</protein>
<evidence type="ECO:0000313" key="4">
    <source>
        <dbReference type="EMBL" id="MBA4612478.1"/>
    </source>
</evidence>
<evidence type="ECO:0000256" key="1">
    <source>
        <dbReference type="ARBA" id="ARBA00007896"/>
    </source>
</evidence>
<evidence type="ECO:0000256" key="2">
    <source>
        <dbReference type="ARBA" id="ARBA00023239"/>
    </source>
</evidence>
<dbReference type="PIRSF" id="PIRSF029755">
    <property type="entry name" value="UCP029755"/>
    <property type="match status" value="1"/>
</dbReference>
<proteinExistence type="inferred from homology"/>
<dbReference type="Proteomes" id="UP000559404">
    <property type="component" value="Unassembled WGS sequence"/>
</dbReference>
<dbReference type="FunFam" id="3.30.2040.10:FF:000001">
    <property type="entry name" value="D-glutamate cyclase, mitochondrial"/>
    <property type="match status" value="1"/>
</dbReference>
<reference evidence="4 5" key="1">
    <citation type="submission" date="2020-07" db="EMBL/GenBank/DDBJ databases">
        <authorList>
            <person name="Li M."/>
        </authorList>
    </citation>
    <scope>NUCLEOTIDE SEQUENCE [LARGE SCALE GENOMIC DNA]</scope>
    <source>
        <strain evidence="4 5">DSM 23284</strain>
    </source>
</reference>
<dbReference type="PANTHER" id="PTHR32022:SF10">
    <property type="entry name" value="D-GLUTAMATE CYCLASE, MITOCHONDRIAL"/>
    <property type="match status" value="1"/>
</dbReference>
<dbReference type="GO" id="GO:0016829">
    <property type="term" value="F:lyase activity"/>
    <property type="evidence" value="ECO:0007669"/>
    <property type="project" value="UniProtKB-KW"/>
</dbReference>
<evidence type="ECO:0000313" key="5">
    <source>
        <dbReference type="Proteomes" id="UP000559404"/>
    </source>
</evidence>
<organism evidence="4 5">
    <name type="scientific">Stappia taiwanensis</name>
    <dbReference type="NCBI Taxonomy" id="992267"/>
    <lineage>
        <taxon>Bacteria</taxon>
        <taxon>Pseudomonadati</taxon>
        <taxon>Pseudomonadota</taxon>
        <taxon>Alphaproteobacteria</taxon>
        <taxon>Hyphomicrobiales</taxon>
        <taxon>Stappiaceae</taxon>
        <taxon>Stappia</taxon>
    </lineage>
</organism>
<keyword evidence="2 3" id="KW-0456">Lyase</keyword>
<dbReference type="Gene3D" id="3.40.1640.10">
    <property type="entry name" value="PSTPO5379-like"/>
    <property type="match status" value="1"/>
</dbReference>
<accession>A0A838XV36</accession>
<name>A0A838XV36_9HYPH</name>
<dbReference type="Gene3D" id="3.30.2040.10">
    <property type="entry name" value="PSTPO5379-like domain"/>
    <property type="match status" value="1"/>
</dbReference>
<comment type="caution">
    <text evidence="4">The sequence shown here is derived from an EMBL/GenBank/DDBJ whole genome shotgun (WGS) entry which is preliminary data.</text>
</comment>
<gene>
    <name evidence="4" type="ORF">H1W37_12495</name>
</gene>
<dbReference type="InterPro" id="IPR038021">
    <property type="entry name" value="Putative_hydro-lyase"/>
</dbReference>
<dbReference type="NCBIfam" id="NF003969">
    <property type="entry name" value="PRK05463.1"/>
    <property type="match status" value="1"/>
</dbReference>
<dbReference type="InterPro" id="IPR016938">
    <property type="entry name" value="UPF0317"/>
</dbReference>
<dbReference type="InterPro" id="IPR009906">
    <property type="entry name" value="D-Glu_cyclase"/>
</dbReference>
<reference evidence="4 5" key="2">
    <citation type="submission" date="2020-08" db="EMBL/GenBank/DDBJ databases">
        <title>Stappia taiwanensis sp. nov., isolated from a coastal thermal spring.</title>
        <authorList>
            <person name="Kampfer P."/>
        </authorList>
    </citation>
    <scope>NUCLEOTIDE SEQUENCE [LARGE SCALE GENOMIC DNA]</scope>
    <source>
        <strain evidence="4 5">DSM 23284</strain>
    </source>
</reference>
<dbReference type="EMBL" id="JACEON010000011">
    <property type="protein sequence ID" value="MBA4612478.1"/>
    <property type="molecule type" value="Genomic_DNA"/>
</dbReference>